<dbReference type="GO" id="GO:0005524">
    <property type="term" value="F:ATP binding"/>
    <property type="evidence" value="ECO:0007669"/>
    <property type="project" value="UniProtKB-KW"/>
</dbReference>
<dbReference type="CDD" id="cd03235">
    <property type="entry name" value="ABC_Metallic_Cations"/>
    <property type="match status" value="1"/>
</dbReference>
<dbReference type="InterPro" id="IPR050153">
    <property type="entry name" value="Metal_Ion_Import_ABC"/>
</dbReference>
<dbReference type="SUPFAM" id="SSF52540">
    <property type="entry name" value="P-loop containing nucleoside triphosphate hydrolases"/>
    <property type="match status" value="1"/>
</dbReference>
<dbReference type="SMART" id="SM00382">
    <property type="entry name" value="AAA"/>
    <property type="match status" value="1"/>
</dbReference>
<dbReference type="InterPro" id="IPR017871">
    <property type="entry name" value="ABC_transporter-like_CS"/>
</dbReference>
<accession>A0ABU1GLS3</accession>
<name>A0ABU1GLS3_9GAMM</name>
<comment type="similarity">
    <text evidence="1">Belongs to the ABC transporter superfamily.</text>
</comment>
<evidence type="ECO:0000313" key="6">
    <source>
        <dbReference type="EMBL" id="MDR5892976.1"/>
    </source>
</evidence>
<keyword evidence="3" id="KW-0547">Nucleotide-binding</keyword>
<dbReference type="PROSITE" id="PS00211">
    <property type="entry name" value="ABC_TRANSPORTER_1"/>
    <property type="match status" value="1"/>
</dbReference>
<dbReference type="InterPro" id="IPR003593">
    <property type="entry name" value="AAA+_ATPase"/>
</dbReference>
<dbReference type="Gene3D" id="3.40.50.300">
    <property type="entry name" value="P-loop containing nucleotide triphosphate hydrolases"/>
    <property type="match status" value="1"/>
</dbReference>
<dbReference type="PANTHER" id="PTHR42734:SF5">
    <property type="entry name" value="IRON TRANSPORT SYSTEM ATP-BINDING PROTEIN HI_0361-RELATED"/>
    <property type="match status" value="1"/>
</dbReference>
<keyword evidence="4 6" id="KW-0067">ATP-binding</keyword>
<gene>
    <name evidence="6" type="ORF">QC820_09110</name>
</gene>
<dbReference type="InterPro" id="IPR027417">
    <property type="entry name" value="P-loop_NTPase"/>
</dbReference>
<dbReference type="EMBL" id="JARWAL010000007">
    <property type="protein sequence ID" value="MDR5892976.1"/>
    <property type="molecule type" value="Genomic_DNA"/>
</dbReference>
<evidence type="ECO:0000256" key="4">
    <source>
        <dbReference type="ARBA" id="ARBA00022840"/>
    </source>
</evidence>
<evidence type="ECO:0000256" key="2">
    <source>
        <dbReference type="ARBA" id="ARBA00022448"/>
    </source>
</evidence>
<evidence type="ECO:0000256" key="1">
    <source>
        <dbReference type="ARBA" id="ARBA00005417"/>
    </source>
</evidence>
<feature type="domain" description="ABC transporter" evidence="5">
    <location>
        <begin position="12"/>
        <end position="255"/>
    </location>
</feature>
<dbReference type="InterPro" id="IPR003439">
    <property type="entry name" value="ABC_transporter-like_ATP-bd"/>
</dbReference>
<keyword evidence="2" id="KW-0813">Transport</keyword>
<evidence type="ECO:0000313" key="7">
    <source>
        <dbReference type="Proteomes" id="UP001252270"/>
    </source>
</evidence>
<keyword evidence="7" id="KW-1185">Reference proteome</keyword>
<dbReference type="PROSITE" id="PS50893">
    <property type="entry name" value="ABC_TRANSPORTER_2"/>
    <property type="match status" value="1"/>
</dbReference>
<organism evidence="6 7">
    <name type="scientific">Halomonas mongoliensis</name>
    <dbReference type="NCBI Taxonomy" id="321265"/>
    <lineage>
        <taxon>Bacteria</taxon>
        <taxon>Pseudomonadati</taxon>
        <taxon>Pseudomonadota</taxon>
        <taxon>Gammaproteobacteria</taxon>
        <taxon>Oceanospirillales</taxon>
        <taxon>Halomonadaceae</taxon>
        <taxon>Halomonas</taxon>
    </lineage>
</organism>
<dbReference type="Pfam" id="PF00005">
    <property type="entry name" value="ABC_tran"/>
    <property type="match status" value="1"/>
</dbReference>
<sequence length="266" mass="29213">MEPPIADRVPALEINGLYAAYHQEPVLEDVSLSLPQGQWTAIVGPNGGGKSSLLSVVVGSLPPLRGEVRIFGRPALAQRQRGRIAYMAQQERMEWDFPISVRDTVMTGRFGMMRRDPLWQRLLPRRWANPAHRQAVEEALDDVDMLDMARRPIGALSGGQKKRVMLARALAQQAPILLLDEPLAGVDPPSEALIMASLERQRRAGRTLIMVTHDLPGARAHADQVLLINRTVIGMGAPETMLSDSMLARLAIGVPPTADEERHVAA</sequence>
<reference evidence="6 7" key="1">
    <citation type="submission" date="2023-04" db="EMBL/GenBank/DDBJ databases">
        <title>A long-awaited taxogenomic arrangement of the family Halomonadaceae.</title>
        <authorList>
            <person name="De La Haba R."/>
            <person name="Chuvochina M."/>
            <person name="Wittouck S."/>
            <person name="Arahal D.R."/>
            <person name="Sanchez-Porro C."/>
            <person name="Hugenholtz P."/>
            <person name="Ventosa A."/>
        </authorList>
    </citation>
    <scope>NUCLEOTIDE SEQUENCE [LARGE SCALE GENOMIC DNA]</scope>
    <source>
        <strain evidence="6 7">DSM 17332</strain>
    </source>
</reference>
<evidence type="ECO:0000259" key="5">
    <source>
        <dbReference type="PROSITE" id="PS50893"/>
    </source>
</evidence>
<evidence type="ECO:0000256" key="3">
    <source>
        <dbReference type="ARBA" id="ARBA00022741"/>
    </source>
</evidence>
<dbReference type="PANTHER" id="PTHR42734">
    <property type="entry name" value="METAL TRANSPORT SYSTEM ATP-BINDING PROTEIN TM_0124-RELATED"/>
    <property type="match status" value="1"/>
</dbReference>
<dbReference type="RefSeq" id="WP_309636658.1">
    <property type="nucleotide sequence ID" value="NZ_JARWAL010000007.1"/>
</dbReference>
<protein>
    <submittedName>
        <fullName evidence="6">Metal ABC transporter ATP-binding protein</fullName>
    </submittedName>
</protein>
<comment type="caution">
    <text evidence="6">The sequence shown here is derived from an EMBL/GenBank/DDBJ whole genome shotgun (WGS) entry which is preliminary data.</text>
</comment>
<dbReference type="Proteomes" id="UP001252270">
    <property type="component" value="Unassembled WGS sequence"/>
</dbReference>
<proteinExistence type="inferred from homology"/>